<evidence type="ECO:0000256" key="1">
    <source>
        <dbReference type="ARBA" id="ARBA00022676"/>
    </source>
</evidence>
<dbReference type="GO" id="GO:0016757">
    <property type="term" value="F:glycosyltransferase activity"/>
    <property type="evidence" value="ECO:0007669"/>
    <property type="project" value="UniProtKB-KW"/>
</dbReference>
<proteinExistence type="predicted"/>
<evidence type="ECO:0000259" key="4">
    <source>
        <dbReference type="PROSITE" id="PS51154"/>
    </source>
</evidence>
<keyword evidence="1" id="KW-0328">Glycosyltransferase</keyword>
<evidence type="ECO:0000313" key="6">
    <source>
        <dbReference type="Proteomes" id="UP000192932"/>
    </source>
</evidence>
<dbReference type="InterPro" id="IPR052056">
    <property type="entry name" value="Mono-ARTD/PARP"/>
</dbReference>
<evidence type="ECO:0000256" key="3">
    <source>
        <dbReference type="ARBA" id="ARBA00023027"/>
    </source>
</evidence>
<name>A0A1W6AJB2_BACMY</name>
<evidence type="ECO:0000313" key="5">
    <source>
        <dbReference type="EMBL" id="ARJ25956.1"/>
    </source>
</evidence>
<evidence type="ECO:0000256" key="2">
    <source>
        <dbReference type="ARBA" id="ARBA00022679"/>
    </source>
</evidence>
<dbReference type="PANTHER" id="PTHR14453">
    <property type="entry name" value="PARP/ZINC FINGER CCCH TYPE DOMAIN CONTAINING PROTEIN"/>
    <property type="match status" value="1"/>
</dbReference>
<geneLocation type="plasmid" evidence="5 6">
    <name>unnamed5</name>
</geneLocation>
<keyword evidence="5" id="KW-0614">Plasmid</keyword>
<dbReference type="SUPFAM" id="SSF52949">
    <property type="entry name" value="Macro domain-like"/>
    <property type="match status" value="1"/>
</dbReference>
<dbReference type="RefSeq" id="WP_085313640.1">
    <property type="nucleotide sequence ID" value="NZ_CP020748.1"/>
</dbReference>
<accession>A0A1W6AJB2</accession>
<dbReference type="Gene3D" id="3.40.220.10">
    <property type="entry name" value="Leucine Aminopeptidase, subunit E, domain 1"/>
    <property type="match status" value="1"/>
</dbReference>
<keyword evidence="2" id="KW-0808">Transferase</keyword>
<dbReference type="Proteomes" id="UP000192932">
    <property type="component" value="Plasmid unnamed5"/>
</dbReference>
<dbReference type="EMBL" id="CP020748">
    <property type="protein sequence ID" value="ARJ25956.1"/>
    <property type="molecule type" value="Genomic_DNA"/>
</dbReference>
<dbReference type="PANTHER" id="PTHR14453:SF67">
    <property type="entry name" value="POLY [ADP-RIBOSE] POLYMERASE"/>
    <property type="match status" value="1"/>
</dbReference>
<dbReference type="SMART" id="SM00506">
    <property type="entry name" value="A1pp"/>
    <property type="match status" value="1"/>
</dbReference>
<dbReference type="AlphaFoldDB" id="A0A1W6AJB2"/>
<gene>
    <name evidence="5" type="ORF">B7492_33535</name>
</gene>
<protein>
    <submittedName>
        <fullName evidence="5">Appr-1-p processing protein</fullName>
    </submittedName>
</protein>
<keyword evidence="3" id="KW-0520">NAD</keyword>
<sequence>MRIFMKNGDITRYDSKVDVIVNAWNRNFLPRYLLNEAVVSKAIRKKAGHEPFKQLKKEGLLKLGEAVITSSGFLNCKALIHVAGINALWKATEYSIRQSTYNALQLVIKKKYSSVAMPIIGSGTGGLKKEKCLAIIKDECKKFIHHELDVYIIDFCAS</sequence>
<dbReference type="Pfam" id="PF01661">
    <property type="entry name" value="Macro"/>
    <property type="match status" value="1"/>
</dbReference>
<organism evidence="5 6">
    <name type="scientific">Bacillus mycoides</name>
    <dbReference type="NCBI Taxonomy" id="1405"/>
    <lineage>
        <taxon>Bacteria</taxon>
        <taxon>Bacillati</taxon>
        <taxon>Bacillota</taxon>
        <taxon>Bacilli</taxon>
        <taxon>Bacillales</taxon>
        <taxon>Bacillaceae</taxon>
        <taxon>Bacillus</taxon>
        <taxon>Bacillus cereus group</taxon>
    </lineage>
</organism>
<reference evidence="5 6" key="1">
    <citation type="submission" date="2017-04" db="EMBL/GenBank/DDBJ databases">
        <title>The Characteristic of a Fine Plant Growth-Promoting Rhizobacteria Bacillus mycoides Gnyt1 and its Whole Genome Sequencing Analysis.</title>
        <authorList>
            <person name="Li J.H."/>
            <person name="Yao T."/>
        </authorList>
    </citation>
    <scope>NUCLEOTIDE SEQUENCE [LARGE SCALE GENOMIC DNA]</scope>
    <source>
        <strain evidence="5 6">Gnyt1</strain>
        <plasmid evidence="6">Plasmid unnamed5</plasmid>
    </source>
</reference>
<dbReference type="GO" id="GO:0010629">
    <property type="term" value="P:negative regulation of gene expression"/>
    <property type="evidence" value="ECO:0007669"/>
    <property type="project" value="TreeGrafter"/>
</dbReference>
<dbReference type="InterPro" id="IPR043472">
    <property type="entry name" value="Macro_dom-like"/>
</dbReference>
<dbReference type="GO" id="GO:0003714">
    <property type="term" value="F:transcription corepressor activity"/>
    <property type="evidence" value="ECO:0007669"/>
    <property type="project" value="TreeGrafter"/>
</dbReference>
<dbReference type="PROSITE" id="PS51154">
    <property type="entry name" value="MACRO"/>
    <property type="match status" value="1"/>
</dbReference>
<dbReference type="InterPro" id="IPR002589">
    <property type="entry name" value="Macro_dom"/>
</dbReference>
<dbReference type="GO" id="GO:0005737">
    <property type="term" value="C:cytoplasm"/>
    <property type="evidence" value="ECO:0007669"/>
    <property type="project" value="TreeGrafter"/>
</dbReference>
<feature type="domain" description="Macro" evidence="4">
    <location>
        <begin position="1"/>
        <end position="158"/>
    </location>
</feature>